<name>A0A9X0SCI5_LACJH</name>
<protein>
    <submittedName>
        <fullName evidence="1">Uncharacterized protein</fullName>
    </submittedName>
</protein>
<comment type="caution">
    <text evidence="1">The sequence shown here is derived from an EMBL/GenBank/DDBJ whole genome shotgun (WGS) entry which is preliminary data.</text>
</comment>
<evidence type="ECO:0000313" key="1">
    <source>
        <dbReference type="EMBL" id="KXN76900.1"/>
    </source>
</evidence>
<accession>A0A9X0SCI5</accession>
<sequence length="65" mass="7659">MLCMARAYVEKYNPKVKLSQKQLIKMVHQIQPTEPLPEKIDSYEIKPCKDFSRRGIISIFYKLGD</sequence>
<dbReference type="EMBL" id="LSNG01000005">
    <property type="protein sequence ID" value="KXN76900.1"/>
    <property type="molecule type" value="Genomic_DNA"/>
</dbReference>
<dbReference type="Proteomes" id="UP000070346">
    <property type="component" value="Unassembled WGS sequence"/>
</dbReference>
<reference evidence="1 2" key="1">
    <citation type="submission" date="2016-02" db="EMBL/GenBank/DDBJ databases">
        <title>Complete Genome Sequences of Lactobacillus johnsonii Strain W1.</title>
        <authorList>
            <person name="Sun Y."/>
            <person name="Wu X."/>
        </authorList>
    </citation>
    <scope>NUCLEOTIDE SEQUENCE [LARGE SCALE GENOMIC DNA]</scope>
    <source>
        <strain evidence="1 2">W1</strain>
    </source>
</reference>
<gene>
    <name evidence="1" type="ORF">AYJ53_07490</name>
</gene>
<evidence type="ECO:0000313" key="2">
    <source>
        <dbReference type="Proteomes" id="UP000070346"/>
    </source>
</evidence>
<organism evidence="1 2">
    <name type="scientific">Lactobacillus johnsonii</name>
    <dbReference type="NCBI Taxonomy" id="33959"/>
    <lineage>
        <taxon>Bacteria</taxon>
        <taxon>Bacillati</taxon>
        <taxon>Bacillota</taxon>
        <taxon>Bacilli</taxon>
        <taxon>Lactobacillales</taxon>
        <taxon>Lactobacillaceae</taxon>
        <taxon>Lactobacillus</taxon>
    </lineage>
</organism>
<dbReference type="AlphaFoldDB" id="A0A9X0SCI5"/>
<proteinExistence type="predicted"/>